<dbReference type="PANTHER" id="PTHR31110:SF2">
    <property type="entry name" value="PESTICIDAL CRYSTAL CRY8BA PROTEIN"/>
    <property type="match status" value="1"/>
</dbReference>
<evidence type="ECO:0000256" key="1">
    <source>
        <dbReference type="SAM" id="MobiDB-lite"/>
    </source>
</evidence>
<feature type="region of interest" description="Disordered" evidence="1">
    <location>
        <begin position="1"/>
        <end position="200"/>
    </location>
</feature>
<feature type="region of interest" description="Disordered" evidence="1">
    <location>
        <begin position="1069"/>
        <end position="1092"/>
    </location>
</feature>
<proteinExistence type="predicted"/>
<protein>
    <submittedName>
        <fullName evidence="2">Uncharacterized protein</fullName>
    </submittedName>
</protein>
<feature type="region of interest" description="Disordered" evidence="1">
    <location>
        <begin position="316"/>
        <end position="341"/>
    </location>
</feature>
<evidence type="ECO:0000313" key="2">
    <source>
        <dbReference type="EMBL" id="JAT74505.1"/>
    </source>
</evidence>
<feature type="compositionally biased region" description="Low complexity" evidence="1">
    <location>
        <begin position="46"/>
        <end position="59"/>
    </location>
</feature>
<name>A0A1D2A6C4_AUXPR</name>
<feature type="region of interest" description="Disordered" evidence="1">
    <location>
        <begin position="964"/>
        <end position="985"/>
    </location>
</feature>
<feature type="compositionally biased region" description="Gly residues" evidence="1">
    <location>
        <begin position="964"/>
        <end position="979"/>
    </location>
</feature>
<feature type="compositionally biased region" description="Low complexity" evidence="1">
    <location>
        <begin position="1069"/>
        <end position="1079"/>
    </location>
</feature>
<feature type="compositionally biased region" description="Pro residues" evidence="1">
    <location>
        <begin position="98"/>
        <end position="111"/>
    </location>
</feature>
<sequence length="1351" mass="140606">MPARASRPQQPDPPDTSGIPPTGSTPAWARSWGLHPGHTLQHTEEAGGSDQSHSSQASSPTKHGLPTPMASRRRCGPSVHVPSSPPIPPAQLHRWLGDPPPPGEGGWPPPGRATAGARHEGFAAPGGTPQSRAQAAASDPVTYQTPAEKEALADSSNPTAPPSARGAARDPPAGGSGGWDGIPAYRPGAASEARPGLADKPGAVVKMGRRAAWLRTLAYEGSWQLCLEAMLGGQAEIAVQFLQDRCAALRGALELDGLLLGTAASTGGGAGHGEAAMYWDDKEEAPLAAVECVAAEPASPRCAPQFYDPDEGVVDEAEEEGVPEVEEVQEPAPHSGPRRSEARWDPLLQTTCVRVVGCEALSAAPGGGGAPAPADPAPRTKHYVCMYPAGVGGGAVGGRRRADPETGGPDGGAWTLVGSDGATHRHAPVELGPETSLRGTLVVELHAGRALLATGTVQLAELQDLAARQDVFAPAPAPGGAGFLKSLFPCLRHRGGGQASMAWVKLVDEAGRTAGHAVLSPRIVTPVGPCGLEGPMGPPRGVGVKPAPRRPEAGEGPGGRVVRHKAPPARRPRSPPVWPLAGVRREAEPHGLARVDTRGADLPPPNCNNGGGAGTNGGGVGYLQANALQAYDELLRAALGAQGCGRRNLTPEGPWRWLLAEFASAYGVRPQYAALSYLKWVVGEEVASLTSDCFGVLARELAPLHAARAAAALSSGELGVLAQVCNRVDGLLSQCFENYFMLSEDTVNGLTEGALSVRGATPPVLTPATELFCLLRDPGNPADADWLAARFRLAARKRYAALLTAAELQQPGPGGLGAGGRRREATPDGDGPDAVAAYARVEELCRAVANELRADDDVRDAGVLPPCVSLPDLTSLEYVKGIISHVKRVLARYPPPAPTEAAVRLVEAVGKLQDFVYRHGYREACARLNSRDIFGRFVQEWIGASGAALRALCRSLEPAAPAGGGGWADGGGGGAGGHGGDGKRRVSPLVEEMTSASEREMARYERIITYWPMYGPDLERAVTGALRDATAAVSRQCGLVQTKDAPGTPEGGRGGGQALVVAARGYGAGAGRSPSPGVGEESPASRAGGQRSAWKWVVPRNAPTLAYRGAPAALARGITPGQALLLNSLRHLLAFSPQLEHRLGRWCGGAAVAASAAAFPPVAVGSERIARDAPDLGAQSAQLVKELRSEYFAAITLCAERLAAELAANPATSTLLLLRRDGLTAHPSQLQSALSSIMEELERLLHWLSSSLDTRVYVAVTRGLWDLTSKDVLEYAEDLQEGGGGQRGAWRGRQNASVAVRGLDAFFKSMLTASMGNDLLSKDLGLPAHSDRAHKLLAENLSGINHSYDVY</sequence>
<dbReference type="PANTHER" id="PTHR31110">
    <property type="entry name" value="PESTICIDAL CRYSTAL CRY8BA PROTEIN"/>
    <property type="match status" value="1"/>
</dbReference>
<accession>A0A1D2A6C4</accession>
<feature type="region of interest" description="Disordered" evidence="1">
    <location>
        <begin position="543"/>
        <end position="613"/>
    </location>
</feature>
<dbReference type="EMBL" id="GDKF01004117">
    <property type="protein sequence ID" value="JAT74505.1"/>
    <property type="molecule type" value="Transcribed_RNA"/>
</dbReference>
<feature type="compositionally biased region" description="Basic residues" evidence="1">
    <location>
        <begin position="561"/>
        <end position="573"/>
    </location>
</feature>
<organism evidence="2">
    <name type="scientific">Auxenochlorella protothecoides</name>
    <name type="common">Green microalga</name>
    <name type="synonym">Chlorella protothecoides</name>
    <dbReference type="NCBI Taxonomy" id="3075"/>
    <lineage>
        <taxon>Eukaryota</taxon>
        <taxon>Viridiplantae</taxon>
        <taxon>Chlorophyta</taxon>
        <taxon>core chlorophytes</taxon>
        <taxon>Trebouxiophyceae</taxon>
        <taxon>Chlorellales</taxon>
        <taxon>Chlorellaceae</taxon>
        <taxon>Auxenochlorella</taxon>
    </lineage>
</organism>
<feature type="compositionally biased region" description="Basic and acidic residues" evidence="1">
    <location>
        <begin position="583"/>
        <end position="599"/>
    </location>
</feature>
<feature type="compositionally biased region" description="Acidic residues" evidence="1">
    <location>
        <begin position="316"/>
        <end position="329"/>
    </location>
</feature>
<gene>
    <name evidence="2" type="ORF">g.45485</name>
</gene>
<reference evidence="2" key="1">
    <citation type="submission" date="2015-08" db="EMBL/GenBank/DDBJ databases">
        <authorList>
            <person name="Babu N.S."/>
            <person name="Beckwith C.J."/>
            <person name="Beseler K.G."/>
            <person name="Brison A."/>
            <person name="Carone J.V."/>
            <person name="Caskin T.P."/>
            <person name="Diamond M."/>
            <person name="Durham M.E."/>
            <person name="Foxe J.M."/>
            <person name="Go M."/>
            <person name="Henderson B.A."/>
            <person name="Jones I.B."/>
            <person name="McGettigan J.A."/>
            <person name="Micheletti S.J."/>
            <person name="Nasrallah M.E."/>
            <person name="Ortiz D."/>
            <person name="Piller C.R."/>
            <person name="Privatt S.R."/>
            <person name="Schneider S.L."/>
            <person name="Sharp S."/>
            <person name="Smith T.C."/>
            <person name="Stanton J.D."/>
            <person name="Ullery H.E."/>
            <person name="Wilson R.J."/>
            <person name="Serrano M.G."/>
            <person name="Buck G."/>
            <person name="Lee V."/>
            <person name="Wang Y."/>
            <person name="Carvalho R."/>
            <person name="Voegtly L."/>
            <person name="Shi R."/>
            <person name="Duckworth R."/>
            <person name="Johnson A."/>
            <person name="Loviza R."/>
            <person name="Walstead R."/>
            <person name="Shah Z."/>
            <person name="Kiflezghi M."/>
            <person name="Wade K."/>
            <person name="Ball S.L."/>
            <person name="Bradley K.W."/>
            <person name="Asai D.J."/>
            <person name="Bowman C.A."/>
            <person name="Russell D.A."/>
            <person name="Pope W.H."/>
            <person name="Jacobs-Sera D."/>
            <person name="Hendrix R.W."/>
            <person name="Hatfull G.F."/>
        </authorList>
    </citation>
    <scope>NUCLEOTIDE SEQUENCE</scope>
</reference>
<feature type="compositionally biased region" description="Low complexity" evidence="1">
    <location>
        <begin position="162"/>
        <end position="173"/>
    </location>
</feature>